<reference evidence="2 3" key="1">
    <citation type="submission" date="2018-05" db="EMBL/GenBank/DDBJ databases">
        <title>Micromonospora from Atacama Desert.</title>
        <authorList>
            <person name="Carro L."/>
            <person name="Goodfellow M."/>
            <person name="Klenk H.-P."/>
        </authorList>
    </citation>
    <scope>NUCLEOTIDE SEQUENCE [LARGE SCALE GENOMIC DNA]</scope>
    <source>
        <strain evidence="2 3">LB41</strain>
    </source>
</reference>
<name>A0ABX9Y2E7_MICCH</name>
<gene>
    <name evidence="2" type="ORF">DLJ60_15985</name>
</gene>
<evidence type="ECO:0000256" key="1">
    <source>
        <dbReference type="SAM" id="MobiDB-lite"/>
    </source>
</evidence>
<evidence type="ECO:0000313" key="2">
    <source>
        <dbReference type="EMBL" id="RQW91928.1"/>
    </source>
</evidence>
<keyword evidence="3" id="KW-1185">Reference proteome</keyword>
<dbReference type="EMBL" id="QGTA01000198">
    <property type="protein sequence ID" value="RQW91928.1"/>
    <property type="molecule type" value="Genomic_DNA"/>
</dbReference>
<sequence>MNVTDRPRDFYVVPGDDLRSGMDERHQEFMSRVGGVRPRNPDSRHTAIYPAQVETWRNQWSLFAQAAQPASKEASSWSDSATGAMDADSSLIRERKDDGY</sequence>
<feature type="compositionally biased region" description="Basic and acidic residues" evidence="1">
    <location>
        <begin position="91"/>
        <end position="100"/>
    </location>
</feature>
<dbReference type="RefSeq" id="WP_124778933.1">
    <property type="nucleotide sequence ID" value="NZ_QGTA01000198.1"/>
</dbReference>
<accession>A0ABX9Y2E7</accession>
<dbReference type="Proteomes" id="UP000274694">
    <property type="component" value="Unassembled WGS sequence"/>
</dbReference>
<evidence type="ECO:0000313" key="3">
    <source>
        <dbReference type="Proteomes" id="UP000274694"/>
    </source>
</evidence>
<protein>
    <submittedName>
        <fullName evidence="2">Uncharacterized protein</fullName>
    </submittedName>
</protein>
<feature type="region of interest" description="Disordered" evidence="1">
    <location>
        <begin position="68"/>
        <end position="100"/>
    </location>
</feature>
<organism evidence="2 3">
    <name type="scientific">Micromonospora chalcea</name>
    <dbReference type="NCBI Taxonomy" id="1874"/>
    <lineage>
        <taxon>Bacteria</taxon>
        <taxon>Bacillati</taxon>
        <taxon>Actinomycetota</taxon>
        <taxon>Actinomycetes</taxon>
        <taxon>Micromonosporales</taxon>
        <taxon>Micromonosporaceae</taxon>
        <taxon>Micromonospora</taxon>
    </lineage>
</organism>
<proteinExistence type="predicted"/>
<comment type="caution">
    <text evidence="2">The sequence shown here is derived from an EMBL/GenBank/DDBJ whole genome shotgun (WGS) entry which is preliminary data.</text>
</comment>